<evidence type="ECO:0000313" key="2">
    <source>
        <dbReference type="EMBL" id="MET3794476.1"/>
    </source>
</evidence>
<evidence type="ECO:0000313" key="3">
    <source>
        <dbReference type="Proteomes" id="UP001549076"/>
    </source>
</evidence>
<protein>
    <submittedName>
        <fullName evidence="2">Uncharacterized protein</fullName>
    </submittedName>
</protein>
<name>A0ABV2N6R1_9HYPH</name>
<proteinExistence type="predicted"/>
<feature type="region of interest" description="Disordered" evidence="1">
    <location>
        <begin position="79"/>
        <end position="108"/>
    </location>
</feature>
<dbReference type="EMBL" id="JBEPML010000025">
    <property type="protein sequence ID" value="MET3794476.1"/>
    <property type="molecule type" value="Genomic_DNA"/>
</dbReference>
<accession>A0ABV2N6R1</accession>
<organism evidence="2 3">
    <name type="scientific">Aquamicrobium terrae</name>
    <dbReference type="NCBI Taxonomy" id="1324945"/>
    <lineage>
        <taxon>Bacteria</taxon>
        <taxon>Pseudomonadati</taxon>
        <taxon>Pseudomonadota</taxon>
        <taxon>Alphaproteobacteria</taxon>
        <taxon>Hyphomicrobiales</taxon>
        <taxon>Phyllobacteriaceae</taxon>
        <taxon>Aquamicrobium</taxon>
    </lineage>
</organism>
<gene>
    <name evidence="2" type="ORF">ABID37_004716</name>
</gene>
<dbReference type="RefSeq" id="WP_354199278.1">
    <property type="nucleotide sequence ID" value="NZ_JBEPML010000025.1"/>
</dbReference>
<reference evidence="2 3" key="1">
    <citation type="submission" date="2024-06" db="EMBL/GenBank/DDBJ databases">
        <title>Genomic Encyclopedia of Type Strains, Phase IV (KMG-IV): sequencing the most valuable type-strain genomes for metagenomic binning, comparative biology and taxonomic classification.</title>
        <authorList>
            <person name="Goeker M."/>
        </authorList>
    </citation>
    <scope>NUCLEOTIDE SEQUENCE [LARGE SCALE GENOMIC DNA]</scope>
    <source>
        <strain evidence="2 3">DSM 27865</strain>
    </source>
</reference>
<feature type="compositionally biased region" description="Basic and acidic residues" evidence="1">
    <location>
        <begin position="91"/>
        <end position="107"/>
    </location>
</feature>
<evidence type="ECO:0000256" key="1">
    <source>
        <dbReference type="SAM" id="MobiDB-lite"/>
    </source>
</evidence>
<sequence>MTSIHLPTALPRDVRVAIETFLKACQTEARPFASHQALEAIRSMSPDLGVSDCDLQRALLREAGTRGFEIDAPVIPASLEPDIAGGKQPRRKPESGKERKEARRRIVNDTVGTRRRALEIKERNRLV</sequence>
<dbReference type="Proteomes" id="UP001549076">
    <property type="component" value="Unassembled WGS sequence"/>
</dbReference>
<keyword evidence="3" id="KW-1185">Reference proteome</keyword>
<comment type="caution">
    <text evidence="2">The sequence shown here is derived from an EMBL/GenBank/DDBJ whole genome shotgun (WGS) entry which is preliminary data.</text>
</comment>